<name>A0ABU7A9Y0_9TELE</name>
<evidence type="ECO:0000313" key="2">
    <source>
        <dbReference type="Proteomes" id="UP001345963"/>
    </source>
</evidence>
<organism evidence="1 2">
    <name type="scientific">Ataeniobius toweri</name>
    <dbReference type="NCBI Taxonomy" id="208326"/>
    <lineage>
        <taxon>Eukaryota</taxon>
        <taxon>Metazoa</taxon>
        <taxon>Chordata</taxon>
        <taxon>Craniata</taxon>
        <taxon>Vertebrata</taxon>
        <taxon>Euteleostomi</taxon>
        <taxon>Actinopterygii</taxon>
        <taxon>Neopterygii</taxon>
        <taxon>Teleostei</taxon>
        <taxon>Neoteleostei</taxon>
        <taxon>Acanthomorphata</taxon>
        <taxon>Ovalentaria</taxon>
        <taxon>Atherinomorphae</taxon>
        <taxon>Cyprinodontiformes</taxon>
        <taxon>Goodeidae</taxon>
        <taxon>Ataeniobius</taxon>
    </lineage>
</organism>
<gene>
    <name evidence="1" type="ORF">ATANTOWER_028722</name>
</gene>
<evidence type="ECO:0000313" key="1">
    <source>
        <dbReference type="EMBL" id="MED6234400.1"/>
    </source>
</evidence>
<protein>
    <submittedName>
        <fullName evidence="1">Uncharacterized protein</fullName>
    </submittedName>
</protein>
<dbReference type="EMBL" id="JAHUTI010007270">
    <property type="protein sequence ID" value="MED6234400.1"/>
    <property type="molecule type" value="Genomic_DNA"/>
</dbReference>
<keyword evidence="2" id="KW-1185">Reference proteome</keyword>
<proteinExistence type="predicted"/>
<accession>A0ABU7A9Y0</accession>
<dbReference type="Proteomes" id="UP001345963">
    <property type="component" value="Unassembled WGS sequence"/>
</dbReference>
<reference evidence="1 2" key="1">
    <citation type="submission" date="2021-07" db="EMBL/GenBank/DDBJ databases">
        <authorList>
            <person name="Palmer J.M."/>
        </authorList>
    </citation>
    <scope>NUCLEOTIDE SEQUENCE [LARGE SCALE GENOMIC DNA]</scope>
    <source>
        <strain evidence="1 2">AT_MEX2019</strain>
        <tissue evidence="1">Muscle</tissue>
    </source>
</reference>
<sequence length="121" mass="13031">MITKQSFRCSGCKCLQETSGNVAPCVKDGFTKGIRCMKLMSILVNFSCHPSPKCSQSTLDQGNAQDSPKSDVNLLEEVLCQAGSTGLLKNPVITTQKKVLSHEGCPLQHHIDSCCLTPCTT</sequence>
<comment type="caution">
    <text evidence="1">The sequence shown here is derived from an EMBL/GenBank/DDBJ whole genome shotgun (WGS) entry which is preliminary data.</text>
</comment>